<feature type="signal peptide" evidence="2">
    <location>
        <begin position="1"/>
        <end position="31"/>
    </location>
</feature>
<protein>
    <submittedName>
        <fullName evidence="3">Uncharacterized protein</fullName>
    </submittedName>
</protein>
<dbReference type="Proteomes" id="UP000770717">
    <property type="component" value="Unassembled WGS sequence"/>
</dbReference>
<feature type="region of interest" description="Disordered" evidence="1">
    <location>
        <begin position="90"/>
        <end position="126"/>
    </location>
</feature>
<evidence type="ECO:0000256" key="1">
    <source>
        <dbReference type="SAM" id="MobiDB-lite"/>
    </source>
</evidence>
<dbReference type="GO" id="GO:0070328">
    <property type="term" value="P:triglyceride homeostasis"/>
    <property type="evidence" value="ECO:0007669"/>
    <property type="project" value="InterPro"/>
</dbReference>
<dbReference type="PANTHER" id="PTHR21463:SF0">
    <property type="entry name" value="ANGIOPOIETIN-LIKE PROTEIN 8"/>
    <property type="match status" value="1"/>
</dbReference>
<dbReference type="GO" id="GO:0019216">
    <property type="term" value="P:regulation of lipid metabolic process"/>
    <property type="evidence" value="ECO:0007669"/>
    <property type="project" value="InterPro"/>
</dbReference>
<dbReference type="OrthoDB" id="8951891at2759"/>
<keyword evidence="4" id="KW-1185">Reference proteome</keyword>
<reference evidence="3" key="1">
    <citation type="thesis" date="2020" institute="ProQuest LLC" country="789 East Eisenhower Parkway, Ann Arbor, MI, USA">
        <title>Comparative Genomics and Chromosome Evolution.</title>
        <authorList>
            <person name="Mudd A.B."/>
        </authorList>
    </citation>
    <scope>NUCLEOTIDE SEQUENCE</scope>
    <source>
        <strain evidence="3">HN-11 Male</strain>
        <tissue evidence="3">Kidney and liver</tissue>
    </source>
</reference>
<dbReference type="AlphaFoldDB" id="A0A8J6JUK0"/>
<dbReference type="EMBL" id="WNTK01000352">
    <property type="protein sequence ID" value="KAG9470122.1"/>
    <property type="molecule type" value="Genomic_DNA"/>
</dbReference>
<feature type="chain" id="PRO_5035244116" evidence="2">
    <location>
        <begin position="32"/>
        <end position="201"/>
    </location>
</feature>
<evidence type="ECO:0000256" key="2">
    <source>
        <dbReference type="SAM" id="SignalP"/>
    </source>
</evidence>
<keyword evidence="2" id="KW-0732">Signal</keyword>
<name>A0A8J6JUK0_ELECQ</name>
<dbReference type="PANTHER" id="PTHR21463">
    <property type="entry name" value="ANGIOPOIETIN-LIKE PROTEIN 8"/>
    <property type="match status" value="1"/>
</dbReference>
<proteinExistence type="predicted"/>
<gene>
    <name evidence="3" type="ORF">GDO78_018819</name>
</gene>
<dbReference type="InterPro" id="IPR026614">
    <property type="entry name" value="ANGPTL8"/>
</dbReference>
<sequence length="201" mass="23088">MYAASGSSLCQQPVPCAMLLVLLLVLPLSLGEEEQKKPAMQEEFNVLVYGTLQLGQALRDTYTSSNDKLQRIAIRQGKLEKKIERLQAQVSKARQETRRTGEEVAGLQREEQERRSLSHRTAEDLQDAQKEYKDFQRRLQDMEKRVQAKEQLLPDLKERIKKQNLLLQVITAESARQKKQMAEQRKRLLTILKQSPATGSS</sequence>
<organism evidence="3 4">
    <name type="scientific">Eleutherodactylus coqui</name>
    <name type="common">Puerto Rican coqui</name>
    <dbReference type="NCBI Taxonomy" id="57060"/>
    <lineage>
        <taxon>Eukaryota</taxon>
        <taxon>Metazoa</taxon>
        <taxon>Chordata</taxon>
        <taxon>Craniata</taxon>
        <taxon>Vertebrata</taxon>
        <taxon>Euteleostomi</taxon>
        <taxon>Amphibia</taxon>
        <taxon>Batrachia</taxon>
        <taxon>Anura</taxon>
        <taxon>Neobatrachia</taxon>
        <taxon>Hyloidea</taxon>
        <taxon>Eleutherodactylidae</taxon>
        <taxon>Eleutherodactylinae</taxon>
        <taxon>Eleutherodactylus</taxon>
        <taxon>Eleutherodactylus</taxon>
    </lineage>
</organism>
<accession>A0A8J6JUK0</accession>
<feature type="compositionally biased region" description="Basic and acidic residues" evidence="1">
    <location>
        <begin position="93"/>
        <end position="126"/>
    </location>
</feature>
<evidence type="ECO:0000313" key="4">
    <source>
        <dbReference type="Proteomes" id="UP000770717"/>
    </source>
</evidence>
<comment type="caution">
    <text evidence="3">The sequence shown here is derived from an EMBL/GenBank/DDBJ whole genome shotgun (WGS) entry which is preliminary data.</text>
</comment>
<evidence type="ECO:0000313" key="3">
    <source>
        <dbReference type="EMBL" id="KAG9470122.1"/>
    </source>
</evidence>